<evidence type="ECO:0000256" key="8">
    <source>
        <dbReference type="RuleBase" id="RU363032"/>
    </source>
</evidence>
<evidence type="ECO:0000259" key="9">
    <source>
        <dbReference type="PROSITE" id="PS50928"/>
    </source>
</evidence>
<dbReference type="RefSeq" id="WP_168145185.1">
    <property type="nucleotide sequence ID" value="NZ_CP038799.1"/>
</dbReference>
<keyword evidence="2 8" id="KW-0813">Transport</keyword>
<evidence type="ECO:0000256" key="1">
    <source>
        <dbReference type="ARBA" id="ARBA00004651"/>
    </source>
</evidence>
<dbReference type="InterPro" id="IPR000515">
    <property type="entry name" value="MetI-like"/>
</dbReference>
<keyword evidence="7 8" id="KW-0472">Membrane</keyword>
<evidence type="ECO:0000256" key="2">
    <source>
        <dbReference type="ARBA" id="ARBA00022448"/>
    </source>
</evidence>
<dbReference type="KEGG" id="mfre:EXE63_31350"/>
<dbReference type="CDD" id="cd06261">
    <property type="entry name" value="TM_PBP2"/>
    <property type="match status" value="1"/>
</dbReference>
<dbReference type="SUPFAM" id="SSF161098">
    <property type="entry name" value="MetI-like"/>
    <property type="match status" value="1"/>
</dbReference>
<dbReference type="GO" id="GO:0006865">
    <property type="term" value="P:amino acid transport"/>
    <property type="evidence" value="ECO:0007669"/>
    <property type="project" value="UniProtKB-KW"/>
</dbReference>
<evidence type="ECO:0000313" key="11">
    <source>
        <dbReference type="Proteomes" id="UP000501849"/>
    </source>
</evidence>
<dbReference type="GO" id="GO:0043190">
    <property type="term" value="C:ATP-binding cassette (ABC) transporter complex"/>
    <property type="evidence" value="ECO:0007669"/>
    <property type="project" value="InterPro"/>
</dbReference>
<dbReference type="InterPro" id="IPR014341">
    <property type="entry name" value="Ectoine_EhuD"/>
</dbReference>
<dbReference type="Proteomes" id="UP000501849">
    <property type="component" value="Chromosome"/>
</dbReference>
<dbReference type="PROSITE" id="PS50928">
    <property type="entry name" value="ABC_TM1"/>
    <property type="match status" value="1"/>
</dbReference>
<evidence type="ECO:0000256" key="5">
    <source>
        <dbReference type="ARBA" id="ARBA00022970"/>
    </source>
</evidence>
<dbReference type="EMBL" id="CP038799">
    <property type="protein sequence ID" value="QIV84875.1"/>
    <property type="molecule type" value="Genomic_DNA"/>
</dbReference>
<dbReference type="InterPro" id="IPR035906">
    <property type="entry name" value="MetI-like_sf"/>
</dbReference>
<comment type="subcellular location">
    <subcellularLocation>
        <location evidence="1 8">Cell membrane</location>
        <topology evidence="1 8">Multi-pass membrane protein</topology>
    </subcellularLocation>
</comment>
<keyword evidence="3" id="KW-1003">Cell membrane</keyword>
<evidence type="ECO:0000256" key="3">
    <source>
        <dbReference type="ARBA" id="ARBA00022475"/>
    </source>
</evidence>
<sequence length="219" mass="24347">MIWDWDYAREVLPIIVVDGLRTTLVATVLGSIMAYSLGLALALLRTVPNRLVSTPVWAFIEFVRSTPLLVQIFFFFFVLPSFGVKFDPLTTGIVAIGLHYSTYTAEVYRAGIEAVPRGQWEATVALSLPVRRTWTAVILPQAIPRVLPALGNYTISMLKETPLLLMIGVLDIVGVANQVGSRAFRYVEPITIAGVLFLVLSYSASLLVRWLERRVSYSN</sequence>
<dbReference type="InterPro" id="IPR043429">
    <property type="entry name" value="ArtM/GltK/GlnP/TcyL/YhdX-like"/>
</dbReference>
<feature type="domain" description="ABC transmembrane type-1" evidence="9">
    <location>
        <begin position="20"/>
        <end position="208"/>
    </location>
</feature>
<keyword evidence="6 8" id="KW-1133">Transmembrane helix</keyword>
<dbReference type="PANTHER" id="PTHR30614:SF0">
    <property type="entry name" value="L-CYSTINE TRANSPORT SYSTEM PERMEASE PROTEIN TCYL"/>
    <property type="match status" value="1"/>
</dbReference>
<protein>
    <submittedName>
        <fullName evidence="10">Ectoine/hydroxyectoine ABC transporter permease subunit EhuD</fullName>
    </submittedName>
</protein>
<keyword evidence="11" id="KW-1185">Reference proteome</keyword>
<comment type="similarity">
    <text evidence="8">Belongs to the binding-protein-dependent transport system permease family.</text>
</comment>
<feature type="transmembrane region" description="Helical" evidence="8">
    <location>
        <begin position="20"/>
        <end position="44"/>
    </location>
</feature>
<dbReference type="AlphaFoldDB" id="A0A6H0SEY2"/>
<name>A0A6H0SEY2_9MYCO</name>
<dbReference type="PANTHER" id="PTHR30614">
    <property type="entry name" value="MEMBRANE COMPONENT OF AMINO ACID ABC TRANSPORTER"/>
    <property type="match status" value="1"/>
</dbReference>
<evidence type="ECO:0000256" key="4">
    <source>
        <dbReference type="ARBA" id="ARBA00022692"/>
    </source>
</evidence>
<feature type="transmembrane region" description="Helical" evidence="8">
    <location>
        <begin position="56"/>
        <end position="79"/>
    </location>
</feature>
<proteinExistence type="inferred from homology"/>
<gene>
    <name evidence="10" type="primary">ehuD</name>
    <name evidence="10" type="ORF">EXE63_31350</name>
</gene>
<organism evidence="10 11">
    <name type="scientific">Mycolicibacterium frederiksbergense</name>
    <dbReference type="NCBI Taxonomy" id="117567"/>
    <lineage>
        <taxon>Bacteria</taxon>
        <taxon>Bacillati</taxon>
        <taxon>Actinomycetota</taxon>
        <taxon>Actinomycetes</taxon>
        <taxon>Mycobacteriales</taxon>
        <taxon>Mycobacteriaceae</taxon>
        <taxon>Mycolicibacterium</taxon>
    </lineage>
</organism>
<accession>A0A6H0SEY2</accession>
<reference evidence="10 11" key="1">
    <citation type="submission" date="2019-04" db="EMBL/GenBank/DDBJ databases">
        <title>Draft, Whole-Genome Sequence of the Anthracene-degrading Mycobacterium frederiksbergense LB501T, Isolated from a Polycyclic Aromatic Hydrocarbon (PAH)-Contaminated Soil.</title>
        <authorList>
            <person name="Augelletti F."/>
        </authorList>
    </citation>
    <scope>NUCLEOTIDE SEQUENCE [LARGE SCALE GENOMIC DNA]</scope>
    <source>
        <strain evidence="10 11">LB 501T</strain>
    </source>
</reference>
<dbReference type="Pfam" id="PF00528">
    <property type="entry name" value="BPD_transp_1"/>
    <property type="match status" value="1"/>
</dbReference>
<evidence type="ECO:0000256" key="6">
    <source>
        <dbReference type="ARBA" id="ARBA00022989"/>
    </source>
</evidence>
<keyword evidence="5" id="KW-0029">Amino-acid transport</keyword>
<dbReference type="NCBIfam" id="TIGR01726">
    <property type="entry name" value="HEQRo_perm_3TM"/>
    <property type="match status" value="1"/>
</dbReference>
<evidence type="ECO:0000256" key="7">
    <source>
        <dbReference type="ARBA" id="ARBA00023136"/>
    </source>
</evidence>
<keyword evidence="4 8" id="KW-0812">Transmembrane</keyword>
<evidence type="ECO:0000313" key="10">
    <source>
        <dbReference type="EMBL" id="QIV84875.1"/>
    </source>
</evidence>
<feature type="transmembrane region" description="Helical" evidence="8">
    <location>
        <begin position="192"/>
        <end position="211"/>
    </location>
</feature>
<dbReference type="NCBIfam" id="TIGR03003">
    <property type="entry name" value="ectoine_ehuD"/>
    <property type="match status" value="1"/>
</dbReference>
<dbReference type="GO" id="GO:0022857">
    <property type="term" value="F:transmembrane transporter activity"/>
    <property type="evidence" value="ECO:0007669"/>
    <property type="project" value="InterPro"/>
</dbReference>
<dbReference type="Gene3D" id="1.10.3720.10">
    <property type="entry name" value="MetI-like"/>
    <property type="match status" value="1"/>
</dbReference>
<dbReference type="InterPro" id="IPR010065">
    <property type="entry name" value="AA_ABC_transptr_permease_3TM"/>
</dbReference>